<comment type="subunit">
    <text evidence="10">Homodimer.</text>
</comment>
<comment type="domain">
    <text evidence="10">The last Arg residue of the ACP-binding site is essential for the weak association between ACP/AcpP and FabH.</text>
</comment>
<comment type="subcellular location">
    <subcellularLocation>
        <location evidence="10">Cytoplasm</location>
    </subcellularLocation>
</comment>
<comment type="catalytic activity">
    <reaction evidence="10">
        <text>malonyl-[ACP] + acetyl-CoA + H(+) = 3-oxobutanoyl-[ACP] + CO2 + CoA</text>
        <dbReference type="Rhea" id="RHEA:12080"/>
        <dbReference type="Rhea" id="RHEA-COMP:9623"/>
        <dbReference type="Rhea" id="RHEA-COMP:9625"/>
        <dbReference type="ChEBI" id="CHEBI:15378"/>
        <dbReference type="ChEBI" id="CHEBI:16526"/>
        <dbReference type="ChEBI" id="CHEBI:57287"/>
        <dbReference type="ChEBI" id="CHEBI:57288"/>
        <dbReference type="ChEBI" id="CHEBI:78449"/>
        <dbReference type="ChEBI" id="CHEBI:78450"/>
        <dbReference type="EC" id="2.3.1.180"/>
    </reaction>
</comment>
<evidence type="ECO:0000313" key="13">
    <source>
        <dbReference type="EMBL" id="MBM6928267.1"/>
    </source>
</evidence>
<dbReference type="InterPro" id="IPR013747">
    <property type="entry name" value="ACP_syn_III_C"/>
</dbReference>
<dbReference type="NCBIfam" id="TIGR00747">
    <property type="entry name" value="fabH"/>
    <property type="match status" value="1"/>
</dbReference>
<dbReference type="InterPro" id="IPR004655">
    <property type="entry name" value="FabH"/>
</dbReference>
<feature type="active site" evidence="10">
    <location>
        <position position="254"/>
    </location>
</feature>
<accession>A0ABS2GU70</accession>
<dbReference type="InterPro" id="IPR016039">
    <property type="entry name" value="Thiolase-like"/>
</dbReference>
<feature type="domain" description="Beta-ketoacyl-[acyl-carrier-protein] synthase III N-terminal" evidence="12">
    <location>
        <begin position="114"/>
        <end position="191"/>
    </location>
</feature>
<evidence type="ECO:0000256" key="6">
    <source>
        <dbReference type="ARBA" id="ARBA00023098"/>
    </source>
</evidence>
<evidence type="ECO:0000259" key="12">
    <source>
        <dbReference type="Pfam" id="PF08545"/>
    </source>
</evidence>
<dbReference type="CDD" id="cd00830">
    <property type="entry name" value="KAS_III"/>
    <property type="match status" value="1"/>
</dbReference>
<protein>
    <recommendedName>
        <fullName evidence="10">Beta-ketoacyl-[acyl-carrier-protein] synthase III</fullName>
        <shortName evidence="10">Beta-ketoacyl-ACP synthase III</shortName>
        <shortName evidence="10">KAS III</shortName>
        <ecNumber evidence="10">2.3.1.180</ecNumber>
    </recommendedName>
    <alternativeName>
        <fullName evidence="10">3-oxoacyl-[acyl-carrier-protein] synthase 3</fullName>
    </alternativeName>
    <alternativeName>
        <fullName evidence="10">3-oxoacyl-[acyl-carrier-protein] synthase III</fullName>
    </alternativeName>
</protein>
<keyword evidence="4 10" id="KW-0808">Transferase</keyword>
<evidence type="ECO:0000256" key="8">
    <source>
        <dbReference type="ARBA" id="ARBA00023268"/>
    </source>
</evidence>
<keyword evidence="3 10" id="KW-0444">Lipid biosynthesis</keyword>
<comment type="caution">
    <text evidence="13">The sequence shown here is derived from an EMBL/GenBank/DDBJ whole genome shotgun (WGS) entry which is preliminary data.</text>
</comment>
<reference evidence="13 14" key="1">
    <citation type="journal article" date="2021" name="Sci. Rep.">
        <title>The distribution of antibiotic resistance genes in chicken gut microbiota commensals.</title>
        <authorList>
            <person name="Juricova H."/>
            <person name="Matiasovicova J."/>
            <person name="Kubasova T."/>
            <person name="Cejkova D."/>
            <person name="Rychlik I."/>
        </authorList>
    </citation>
    <scope>NUCLEOTIDE SEQUENCE [LARGE SCALE GENOMIC DNA]</scope>
    <source>
        <strain evidence="13 14">An562</strain>
    </source>
</reference>
<dbReference type="Pfam" id="PF08541">
    <property type="entry name" value="ACP_syn_III_C"/>
    <property type="match status" value="1"/>
</dbReference>
<evidence type="ECO:0000256" key="5">
    <source>
        <dbReference type="ARBA" id="ARBA00022832"/>
    </source>
</evidence>
<evidence type="ECO:0000256" key="7">
    <source>
        <dbReference type="ARBA" id="ARBA00023160"/>
    </source>
</evidence>
<keyword evidence="2 10" id="KW-0963">Cytoplasm</keyword>
<feature type="active site" evidence="10">
    <location>
        <position position="284"/>
    </location>
</feature>
<dbReference type="RefSeq" id="WP_205049861.1">
    <property type="nucleotide sequence ID" value="NZ_JACJKX010000003.1"/>
</dbReference>
<evidence type="ECO:0000313" key="14">
    <source>
        <dbReference type="Proteomes" id="UP000777002"/>
    </source>
</evidence>
<sequence length="333" mass="35691">MPQIYSKIIGTGSALPQRATDNQALADELGLRGIQTSDEWIRTRTGIEKRYLAERGLTTTQLAERAAKSALWDAGVDPSEIDLIIVATTTPDMIFPSTACQLQKLLGCSKGAAFDLQAVCAGFIYALTNADALIRTGVYKKAIVVGVDIMSRIVDWDDRSTCVLFGDGAGAVILEASNEPGILAARLSVDGTLDENVLGCKAFINGGEVHGDPYVRMDGQHVFRMAVSSMSESAKAVLSDAGLSVEDIDCYVPHQANLRIMQKVAQKIGIDENKMVVTVNRHGNTSAASVPLALDNAARHNDIKKNDIVLMQAVGAGMAWGSVLVKWTKENNQ</sequence>
<comment type="similarity">
    <text evidence="1 10">Belongs to the thiolase-like superfamily. FabH family.</text>
</comment>
<dbReference type="Proteomes" id="UP000777002">
    <property type="component" value="Unassembled WGS sequence"/>
</dbReference>
<keyword evidence="8 10" id="KW-0511">Multifunctional enzyme</keyword>
<dbReference type="InterPro" id="IPR013751">
    <property type="entry name" value="ACP_syn_III_N"/>
</dbReference>
<organism evidence="13 14">
    <name type="scientific">Parasutterella secunda</name>
    <dbReference type="NCBI Taxonomy" id="626947"/>
    <lineage>
        <taxon>Bacteria</taxon>
        <taxon>Pseudomonadati</taxon>
        <taxon>Pseudomonadota</taxon>
        <taxon>Betaproteobacteria</taxon>
        <taxon>Burkholderiales</taxon>
        <taxon>Sutterellaceae</taxon>
        <taxon>Parasutterella</taxon>
    </lineage>
</organism>
<dbReference type="PANTHER" id="PTHR34069">
    <property type="entry name" value="3-OXOACYL-[ACYL-CARRIER-PROTEIN] SYNTHASE 3"/>
    <property type="match status" value="1"/>
</dbReference>
<feature type="domain" description="Beta-ketoacyl-[acyl-carrier-protein] synthase III C-terminal" evidence="11">
    <location>
        <begin position="238"/>
        <end position="327"/>
    </location>
</feature>
<comment type="pathway">
    <text evidence="10">Lipid metabolism; fatty acid biosynthesis.</text>
</comment>
<keyword evidence="7 10" id="KW-0275">Fatty acid biosynthesis</keyword>
<gene>
    <name evidence="10" type="primary">fabH</name>
    <name evidence="13" type="ORF">H5985_03140</name>
</gene>
<keyword evidence="6 10" id="KW-0443">Lipid metabolism</keyword>
<keyword evidence="5 10" id="KW-0276">Fatty acid metabolism</keyword>
<name>A0ABS2GU70_9BURK</name>
<evidence type="ECO:0000256" key="1">
    <source>
        <dbReference type="ARBA" id="ARBA00008642"/>
    </source>
</evidence>
<dbReference type="Gene3D" id="3.40.47.10">
    <property type="match status" value="1"/>
</dbReference>
<dbReference type="HAMAP" id="MF_01815">
    <property type="entry name" value="FabH"/>
    <property type="match status" value="1"/>
</dbReference>
<feature type="active site" evidence="10">
    <location>
        <position position="120"/>
    </location>
</feature>
<evidence type="ECO:0000256" key="9">
    <source>
        <dbReference type="ARBA" id="ARBA00023315"/>
    </source>
</evidence>
<dbReference type="NCBIfam" id="NF006829">
    <property type="entry name" value="PRK09352.1"/>
    <property type="match status" value="1"/>
</dbReference>
<comment type="function">
    <text evidence="10">Catalyzes the condensation reaction of fatty acid synthesis by the addition to an acyl acceptor of two carbons from malonyl-ACP. Catalyzes the first condensation reaction which initiates fatty acid synthesis and may therefore play a role in governing the total rate of fatty acid production. Possesses both acetoacetyl-ACP synthase and acetyl transacylase activities. Its substrate specificity determines the biosynthesis of branched-chain and/or straight-chain of fatty acids.</text>
</comment>
<keyword evidence="9 10" id="KW-0012">Acyltransferase</keyword>
<dbReference type="SUPFAM" id="SSF53901">
    <property type="entry name" value="Thiolase-like"/>
    <property type="match status" value="1"/>
</dbReference>
<evidence type="ECO:0000256" key="3">
    <source>
        <dbReference type="ARBA" id="ARBA00022516"/>
    </source>
</evidence>
<proteinExistence type="inferred from homology"/>
<dbReference type="EC" id="2.3.1.180" evidence="10"/>
<evidence type="ECO:0000256" key="2">
    <source>
        <dbReference type="ARBA" id="ARBA00022490"/>
    </source>
</evidence>
<dbReference type="PANTHER" id="PTHR34069:SF2">
    <property type="entry name" value="BETA-KETOACYL-[ACYL-CARRIER-PROTEIN] SYNTHASE III"/>
    <property type="match status" value="1"/>
</dbReference>
<dbReference type="Pfam" id="PF08545">
    <property type="entry name" value="ACP_syn_III"/>
    <property type="match status" value="1"/>
</dbReference>
<feature type="region of interest" description="ACP-binding" evidence="10">
    <location>
        <begin position="255"/>
        <end position="259"/>
    </location>
</feature>
<evidence type="ECO:0000259" key="11">
    <source>
        <dbReference type="Pfam" id="PF08541"/>
    </source>
</evidence>
<keyword evidence="14" id="KW-1185">Reference proteome</keyword>
<evidence type="ECO:0000256" key="4">
    <source>
        <dbReference type="ARBA" id="ARBA00022679"/>
    </source>
</evidence>
<dbReference type="EMBL" id="JACJKX010000003">
    <property type="protein sequence ID" value="MBM6928267.1"/>
    <property type="molecule type" value="Genomic_DNA"/>
</dbReference>
<evidence type="ECO:0000256" key="10">
    <source>
        <dbReference type="HAMAP-Rule" id="MF_01815"/>
    </source>
</evidence>